<feature type="transmembrane region" description="Helical" evidence="1">
    <location>
        <begin position="66"/>
        <end position="87"/>
    </location>
</feature>
<evidence type="ECO:0000313" key="3">
    <source>
        <dbReference type="Proteomes" id="UP000248012"/>
    </source>
</evidence>
<name>A0A2V4MNS8_9RHOB</name>
<accession>A0A2V4MNS8</accession>
<gene>
    <name evidence="2" type="ORF">DI396_05185</name>
</gene>
<comment type="caution">
    <text evidence="2">The sequence shown here is derived from an EMBL/GenBank/DDBJ whole genome shotgun (WGS) entry which is preliminary data.</text>
</comment>
<dbReference type="OrthoDB" id="9947643at2"/>
<reference evidence="2 3" key="1">
    <citation type="submission" date="2018-05" db="EMBL/GenBank/DDBJ databases">
        <title>Oceanovita maritima gen. nov., sp. nov., a marine bacterium in the family Rhodobacteraceae isolated from surface seawater of Lundu port Xiamen, China.</title>
        <authorList>
            <person name="Hetharua B.H."/>
            <person name="Min D."/>
            <person name="Liao H."/>
            <person name="Tian Y."/>
        </authorList>
    </citation>
    <scope>NUCLEOTIDE SEQUENCE [LARGE SCALE GENOMIC DNA]</scope>
    <source>
        <strain evidence="2 3">FSX-11</strain>
    </source>
</reference>
<keyword evidence="1" id="KW-0812">Transmembrane</keyword>
<evidence type="ECO:0000256" key="1">
    <source>
        <dbReference type="SAM" id="Phobius"/>
    </source>
</evidence>
<sequence>MRGNLRAAMLLPYLRPDRGIMTCDLSRIGGRCAADLSKRQGAVEMQTITQGYRGLSLLFSINWDRILYIATIVVALMAGAFVGSIGVN</sequence>
<keyword evidence="1" id="KW-1133">Transmembrane helix</keyword>
<evidence type="ECO:0000313" key="2">
    <source>
        <dbReference type="EMBL" id="PYC48381.1"/>
    </source>
</evidence>
<dbReference type="AlphaFoldDB" id="A0A2V4MNS8"/>
<dbReference type="EMBL" id="QFVT01000003">
    <property type="protein sequence ID" value="PYC48381.1"/>
    <property type="molecule type" value="Genomic_DNA"/>
</dbReference>
<proteinExistence type="predicted"/>
<keyword evidence="1" id="KW-0472">Membrane</keyword>
<dbReference type="Proteomes" id="UP000248012">
    <property type="component" value="Unassembled WGS sequence"/>
</dbReference>
<protein>
    <submittedName>
        <fullName evidence="2">Uncharacterized protein</fullName>
    </submittedName>
</protein>
<keyword evidence="3" id="KW-1185">Reference proteome</keyword>
<organism evidence="2 3">
    <name type="scientific">Litorivita pollutaquae</name>
    <dbReference type="NCBI Taxonomy" id="2200892"/>
    <lineage>
        <taxon>Bacteria</taxon>
        <taxon>Pseudomonadati</taxon>
        <taxon>Pseudomonadota</taxon>
        <taxon>Alphaproteobacteria</taxon>
        <taxon>Rhodobacterales</taxon>
        <taxon>Paracoccaceae</taxon>
        <taxon>Litorivita</taxon>
    </lineage>
</organism>